<evidence type="ECO:0000313" key="2">
    <source>
        <dbReference type="Proteomes" id="UP000475532"/>
    </source>
</evidence>
<accession>A0A6L9QE75</accession>
<dbReference type="Proteomes" id="UP000475532">
    <property type="component" value="Unassembled WGS sequence"/>
</dbReference>
<dbReference type="GO" id="GO:0008887">
    <property type="term" value="F:glycerate kinase activity"/>
    <property type="evidence" value="ECO:0007669"/>
    <property type="project" value="InterPro"/>
</dbReference>
<evidence type="ECO:0000313" key="1">
    <source>
        <dbReference type="EMBL" id="NEA23749.1"/>
    </source>
</evidence>
<dbReference type="PANTHER" id="PTHR21599">
    <property type="entry name" value="GLYCERATE KINASE"/>
    <property type="match status" value="1"/>
</dbReference>
<dbReference type="EMBL" id="JAAGLI010000364">
    <property type="protein sequence ID" value="NEA23749.1"/>
    <property type="molecule type" value="Genomic_DNA"/>
</dbReference>
<comment type="caution">
    <text evidence="1">The sequence shown here is derived from an EMBL/GenBank/DDBJ whole genome shotgun (WGS) entry which is preliminary data.</text>
</comment>
<dbReference type="Gene3D" id="3.40.50.10350">
    <property type="entry name" value="Glycerate kinase, domain 1"/>
    <property type="match status" value="1"/>
</dbReference>
<dbReference type="PANTHER" id="PTHR21599:SF0">
    <property type="entry name" value="GLYCERATE KINASE"/>
    <property type="match status" value="1"/>
</dbReference>
<dbReference type="RefSeq" id="WP_163056415.1">
    <property type="nucleotide sequence ID" value="NZ_JAAGLI010000364.1"/>
</dbReference>
<dbReference type="InterPro" id="IPR018197">
    <property type="entry name" value="Glycerate_kinase_RE-like"/>
</dbReference>
<dbReference type="GO" id="GO:0031388">
    <property type="term" value="P:organic acid phosphorylation"/>
    <property type="evidence" value="ECO:0007669"/>
    <property type="project" value="InterPro"/>
</dbReference>
<sequence>MRVVVAPDSFKGSLSAAEVCAAVEAGVRRAVPRAEVAAVPMADGGEGTLDCFLRARGGDAVE</sequence>
<dbReference type="SUPFAM" id="SSF110738">
    <property type="entry name" value="Glycerate kinase I"/>
    <property type="match status" value="1"/>
</dbReference>
<dbReference type="InterPro" id="IPR004381">
    <property type="entry name" value="Glycerate_kinase"/>
</dbReference>
<name>A0A6L9QE75_9ACTN</name>
<keyword evidence="1" id="KW-0418">Kinase</keyword>
<dbReference type="InterPro" id="IPR036129">
    <property type="entry name" value="Glycerate_kinase_sf"/>
</dbReference>
<dbReference type="Pfam" id="PF02595">
    <property type="entry name" value="Gly_kinase"/>
    <property type="match status" value="1"/>
</dbReference>
<reference evidence="1 2" key="1">
    <citation type="submission" date="2020-01" db="EMBL/GenBank/DDBJ databases">
        <title>Insect and environment-associated Actinomycetes.</title>
        <authorList>
            <person name="Currrie C."/>
            <person name="Chevrette M."/>
            <person name="Carlson C."/>
            <person name="Stubbendieck R."/>
            <person name="Wendt-Pienkowski E."/>
        </authorList>
    </citation>
    <scope>NUCLEOTIDE SEQUENCE [LARGE SCALE GENOMIC DNA]</scope>
    <source>
        <strain evidence="1 2">SID10258</strain>
    </source>
</reference>
<organism evidence="1 2">
    <name type="scientific">Actinomadura bangladeshensis</name>
    <dbReference type="NCBI Taxonomy" id="453573"/>
    <lineage>
        <taxon>Bacteria</taxon>
        <taxon>Bacillati</taxon>
        <taxon>Actinomycetota</taxon>
        <taxon>Actinomycetes</taxon>
        <taxon>Streptosporangiales</taxon>
        <taxon>Thermomonosporaceae</taxon>
        <taxon>Actinomadura</taxon>
    </lineage>
</organism>
<keyword evidence="1" id="KW-0808">Transferase</keyword>
<proteinExistence type="predicted"/>
<feature type="non-terminal residue" evidence="1">
    <location>
        <position position="62"/>
    </location>
</feature>
<dbReference type="AlphaFoldDB" id="A0A6L9QE75"/>
<protein>
    <submittedName>
        <fullName evidence="1">Glycerate kinase</fullName>
    </submittedName>
</protein>
<gene>
    <name evidence="1" type="ORF">G3I70_14780</name>
</gene>